<dbReference type="PANTHER" id="PTHR35811">
    <property type="entry name" value="SLR1870 PROTEIN"/>
    <property type="match status" value="1"/>
</dbReference>
<evidence type="ECO:0000313" key="3">
    <source>
        <dbReference type="EMBL" id="MWB97970.1"/>
    </source>
</evidence>
<protein>
    <submittedName>
        <fullName evidence="3">NYN domain-containing protein</fullName>
    </submittedName>
</protein>
<dbReference type="Gene3D" id="3.30.420.610">
    <property type="entry name" value="LOTUS domain-like"/>
    <property type="match status" value="1"/>
</dbReference>
<name>A0A6I4NUK4_9MICO</name>
<sequence>MGGSVPQPAEPRVALYFDFDNIVISRYDQLHGDLAYRKDTGRRATPTPRTAERLAEATVDLDAVLDFATTFGTIATARAYADWSTPVNASYRGQLISRAVDLVQLFPLSATKNGADIRLAVDAVEDLFRLPDLTHVVIVAGDSDYVALAQKCKRLGRYVVGIGVAGGTSRALAAACDEFADYDALLTSDADDELGEGEQSAPATPPPAPRGRRRRGAAPAEDAAAEQPSADAPTAESSAAESSAEPAAPSVASTATKDAPARAKSTPRRARGGGKSEPASTPETPAAEPEAAAAAPSVPAGTLFLAPVAPGAAKSAAAEPPTATRNPGRLLRRALELLRAKNDQEWQSSGAVKAQMQRMDPGFQERALGFASFTDFLESRGAVVELDGTEQNRVRIRPPKH</sequence>
<dbReference type="InterPro" id="IPR041966">
    <property type="entry name" value="LOTUS-like"/>
</dbReference>
<dbReference type="GO" id="GO:0004540">
    <property type="term" value="F:RNA nuclease activity"/>
    <property type="evidence" value="ECO:0007669"/>
    <property type="project" value="InterPro"/>
</dbReference>
<organism evidence="3 4">
    <name type="scientific">Agromyces seonyuensis</name>
    <dbReference type="NCBI Taxonomy" id="2662446"/>
    <lineage>
        <taxon>Bacteria</taxon>
        <taxon>Bacillati</taxon>
        <taxon>Actinomycetota</taxon>
        <taxon>Actinomycetes</taxon>
        <taxon>Micrococcales</taxon>
        <taxon>Microbacteriaceae</taxon>
        <taxon>Agromyces</taxon>
    </lineage>
</organism>
<feature type="compositionally biased region" description="Low complexity" evidence="1">
    <location>
        <begin position="217"/>
        <end position="256"/>
    </location>
</feature>
<dbReference type="CDD" id="cd11297">
    <property type="entry name" value="PIN_LabA-like_N_1"/>
    <property type="match status" value="1"/>
</dbReference>
<evidence type="ECO:0000259" key="2">
    <source>
        <dbReference type="PROSITE" id="PS51644"/>
    </source>
</evidence>
<dbReference type="Gene3D" id="3.40.50.1010">
    <property type="entry name" value="5'-nuclease"/>
    <property type="match status" value="1"/>
</dbReference>
<dbReference type="InterPro" id="IPR025605">
    <property type="entry name" value="OST-HTH/LOTUS_dom"/>
</dbReference>
<feature type="region of interest" description="Disordered" evidence="1">
    <location>
        <begin position="193"/>
        <end position="298"/>
    </location>
</feature>
<dbReference type="Pfam" id="PF12872">
    <property type="entry name" value="OST-HTH"/>
    <property type="match status" value="1"/>
</dbReference>
<dbReference type="PANTHER" id="PTHR35811:SF1">
    <property type="entry name" value="HTH OST-TYPE DOMAIN-CONTAINING PROTEIN"/>
    <property type="match status" value="1"/>
</dbReference>
<proteinExistence type="predicted"/>
<dbReference type="EMBL" id="WSTA01000016">
    <property type="protein sequence ID" value="MWB97970.1"/>
    <property type="molecule type" value="Genomic_DNA"/>
</dbReference>
<dbReference type="InterPro" id="IPR021139">
    <property type="entry name" value="NYN"/>
</dbReference>
<dbReference type="Pfam" id="PF01936">
    <property type="entry name" value="NYN"/>
    <property type="match status" value="1"/>
</dbReference>
<accession>A0A6I4NUK4</accession>
<dbReference type="PROSITE" id="PS51644">
    <property type="entry name" value="HTH_OST"/>
    <property type="match status" value="1"/>
</dbReference>
<feature type="domain" description="HTH OST-type" evidence="2">
    <location>
        <begin position="326"/>
        <end position="400"/>
    </location>
</feature>
<evidence type="ECO:0000313" key="4">
    <source>
        <dbReference type="Proteomes" id="UP000438182"/>
    </source>
</evidence>
<dbReference type="Proteomes" id="UP000438182">
    <property type="component" value="Unassembled WGS sequence"/>
</dbReference>
<dbReference type="AlphaFoldDB" id="A0A6I4NUK4"/>
<gene>
    <name evidence="3" type="ORF">GB864_05330</name>
</gene>
<evidence type="ECO:0000256" key="1">
    <source>
        <dbReference type="SAM" id="MobiDB-lite"/>
    </source>
</evidence>
<feature type="compositionally biased region" description="Low complexity" evidence="1">
    <location>
        <begin position="276"/>
        <end position="298"/>
    </location>
</feature>
<dbReference type="RefSeq" id="WP_160423314.1">
    <property type="nucleotide sequence ID" value="NZ_WSTA01000016.1"/>
</dbReference>
<keyword evidence="4" id="KW-1185">Reference proteome</keyword>
<reference evidence="3 4" key="1">
    <citation type="submission" date="2019-12" db="EMBL/GenBank/DDBJ databases">
        <authorList>
            <person name="Kim Y.S."/>
        </authorList>
    </citation>
    <scope>NUCLEOTIDE SEQUENCE [LARGE SCALE GENOMIC DNA]</scope>
    <source>
        <strain evidence="3 4">MMS17-SY077</strain>
    </source>
</reference>
<comment type="caution">
    <text evidence="3">The sequence shown here is derived from an EMBL/GenBank/DDBJ whole genome shotgun (WGS) entry which is preliminary data.</text>
</comment>
<dbReference type="CDD" id="cd10146">
    <property type="entry name" value="LabA_like_C"/>
    <property type="match status" value="1"/>
</dbReference>